<evidence type="ECO:0000313" key="1">
    <source>
        <dbReference type="Proteomes" id="UP000095283"/>
    </source>
</evidence>
<protein>
    <submittedName>
        <fullName evidence="2">Uncharacterized protein</fullName>
    </submittedName>
</protein>
<proteinExistence type="predicted"/>
<reference evidence="2" key="1">
    <citation type="submission" date="2016-11" db="UniProtKB">
        <authorList>
            <consortium name="WormBaseParasite"/>
        </authorList>
    </citation>
    <scope>IDENTIFICATION</scope>
</reference>
<organism evidence="1 2">
    <name type="scientific">Heterorhabditis bacteriophora</name>
    <name type="common">Entomopathogenic nematode worm</name>
    <dbReference type="NCBI Taxonomy" id="37862"/>
    <lineage>
        <taxon>Eukaryota</taxon>
        <taxon>Metazoa</taxon>
        <taxon>Ecdysozoa</taxon>
        <taxon>Nematoda</taxon>
        <taxon>Chromadorea</taxon>
        <taxon>Rhabditida</taxon>
        <taxon>Rhabditina</taxon>
        <taxon>Rhabditomorpha</taxon>
        <taxon>Strongyloidea</taxon>
        <taxon>Heterorhabditidae</taxon>
        <taxon>Heterorhabditis</taxon>
    </lineage>
</organism>
<accession>A0A1I7WWD5</accession>
<sequence length="38" mass="4133">MREVFTDLGLPLLGWSSTVPSSCFLTIAICFSPMHDCG</sequence>
<keyword evidence="1" id="KW-1185">Reference proteome</keyword>
<dbReference type="AlphaFoldDB" id="A0A1I7WWD5"/>
<dbReference type="WBParaSite" id="Hba_09432">
    <property type="protein sequence ID" value="Hba_09432"/>
    <property type="gene ID" value="Hba_09432"/>
</dbReference>
<evidence type="ECO:0000313" key="2">
    <source>
        <dbReference type="WBParaSite" id="Hba_09432"/>
    </source>
</evidence>
<dbReference type="Proteomes" id="UP000095283">
    <property type="component" value="Unplaced"/>
</dbReference>
<name>A0A1I7WWD5_HETBA</name>